<dbReference type="Proteomes" id="UP000486351">
    <property type="component" value="Unassembled WGS sequence"/>
</dbReference>
<reference evidence="1 2" key="1">
    <citation type="submission" date="2018-09" db="EMBL/GenBank/DDBJ databases">
        <title>Genomic investigation of the strawberry pathogen Phytophthora fragariae indicates pathogenicity is determined by transcriptional variation in three key races.</title>
        <authorList>
            <person name="Adams T.M."/>
            <person name="Armitage A.D."/>
            <person name="Sobczyk M.K."/>
            <person name="Bates H.J."/>
            <person name="Dunwell J.M."/>
            <person name="Nellist C.F."/>
            <person name="Harrison R.J."/>
        </authorList>
    </citation>
    <scope>NUCLEOTIDE SEQUENCE [LARGE SCALE GENOMIC DNA]</scope>
    <source>
        <strain evidence="1 2">NOV-77</strain>
    </source>
</reference>
<evidence type="ECO:0000313" key="1">
    <source>
        <dbReference type="EMBL" id="KAE9353794.1"/>
    </source>
</evidence>
<dbReference type="AlphaFoldDB" id="A0A6G0SA54"/>
<accession>A0A6G0SA54</accession>
<name>A0A6G0SA54_9STRA</name>
<dbReference type="EMBL" id="QXFY01000170">
    <property type="protein sequence ID" value="KAE9353794.1"/>
    <property type="molecule type" value="Genomic_DNA"/>
</dbReference>
<sequence length="83" mass="8502">MGKFVGGDIASDTDSATASVAAWKILPLLRSGLCPGAHRKDRPARRAFPANKFTPRSSFSQLLDVDVSAATAPDATGCAPSGA</sequence>
<evidence type="ECO:0000313" key="2">
    <source>
        <dbReference type="Proteomes" id="UP000486351"/>
    </source>
</evidence>
<organism evidence="1 2">
    <name type="scientific">Phytophthora fragariae</name>
    <dbReference type="NCBI Taxonomy" id="53985"/>
    <lineage>
        <taxon>Eukaryota</taxon>
        <taxon>Sar</taxon>
        <taxon>Stramenopiles</taxon>
        <taxon>Oomycota</taxon>
        <taxon>Peronosporomycetes</taxon>
        <taxon>Peronosporales</taxon>
        <taxon>Peronosporaceae</taxon>
        <taxon>Phytophthora</taxon>
    </lineage>
</organism>
<gene>
    <name evidence="1" type="ORF">PF008_g4830</name>
</gene>
<comment type="caution">
    <text evidence="1">The sequence shown here is derived from an EMBL/GenBank/DDBJ whole genome shotgun (WGS) entry which is preliminary data.</text>
</comment>
<protein>
    <submittedName>
        <fullName evidence="1">Uncharacterized protein</fullName>
    </submittedName>
</protein>
<proteinExistence type="predicted"/>